<organism evidence="5 6">
    <name type="scientific">Streptomyces zingiberis</name>
    <dbReference type="NCBI Taxonomy" id="2053010"/>
    <lineage>
        <taxon>Bacteria</taxon>
        <taxon>Bacillati</taxon>
        <taxon>Actinomycetota</taxon>
        <taxon>Actinomycetes</taxon>
        <taxon>Kitasatosporales</taxon>
        <taxon>Streptomycetaceae</taxon>
        <taxon>Streptomyces</taxon>
    </lineage>
</organism>
<dbReference type="SUPFAM" id="SSF81606">
    <property type="entry name" value="PP2C-like"/>
    <property type="match status" value="1"/>
</dbReference>
<keyword evidence="2" id="KW-0175">Coiled coil</keyword>
<feature type="domain" description="PPM-type phosphatase" evidence="4">
    <location>
        <begin position="217"/>
        <end position="439"/>
    </location>
</feature>
<dbReference type="SUPFAM" id="SSF55781">
    <property type="entry name" value="GAF domain-like"/>
    <property type="match status" value="1"/>
</dbReference>
<evidence type="ECO:0000256" key="2">
    <source>
        <dbReference type="SAM" id="Coils"/>
    </source>
</evidence>
<feature type="coiled-coil region" evidence="2">
    <location>
        <begin position="18"/>
        <end position="48"/>
    </location>
</feature>
<keyword evidence="1" id="KW-0378">Hydrolase</keyword>
<dbReference type="Gene3D" id="3.60.40.10">
    <property type="entry name" value="PPM-type phosphatase domain"/>
    <property type="match status" value="1"/>
</dbReference>
<dbReference type="SMART" id="SM00065">
    <property type="entry name" value="GAF"/>
    <property type="match status" value="1"/>
</dbReference>
<keyword evidence="6" id="KW-1185">Reference proteome</keyword>
<dbReference type="InterPro" id="IPR052016">
    <property type="entry name" value="Bact_Sigma-Reg"/>
</dbReference>
<name>A0ABX1BXX3_9ACTN</name>
<reference evidence="5 6" key="1">
    <citation type="submission" date="2020-03" db="EMBL/GenBank/DDBJ databases">
        <title>WGS of actinomycetes isolated from Thailand.</title>
        <authorList>
            <person name="Thawai C."/>
        </authorList>
    </citation>
    <scope>NUCLEOTIDE SEQUENCE [LARGE SCALE GENOMIC DNA]</scope>
    <source>
        <strain evidence="5 6">PLAI 1-29</strain>
    </source>
</reference>
<evidence type="ECO:0000259" key="3">
    <source>
        <dbReference type="SMART" id="SM00065"/>
    </source>
</evidence>
<evidence type="ECO:0000313" key="5">
    <source>
        <dbReference type="EMBL" id="NJQ00159.1"/>
    </source>
</evidence>
<evidence type="ECO:0000256" key="1">
    <source>
        <dbReference type="ARBA" id="ARBA00022801"/>
    </source>
</evidence>
<dbReference type="PANTHER" id="PTHR43156">
    <property type="entry name" value="STAGE II SPORULATION PROTEIN E-RELATED"/>
    <property type="match status" value="1"/>
</dbReference>
<sequence length="440" mass="47481">MEHEQRTPSGPGDRAEELSEVSQQLQQLTEAQSRLQSLLDAVLNVSRELDLPVVLRNIVTTAMELVRARYGALGVLDESGEGLSEFIPVGLDEGEYRALQGVELPHGRGLLGHLIHCPEPLRVEHIPAHPESVGFPSGHPPMRTLLGVAITVRGRIYGNLYLADRLDHEPFDRHDESVVVALAGAAGVAIENARLFERTRGSAERFQRLLLPRLPDLAPFSGSAAYRPSTERDLDPGQVGGDWYDALPLPDGSCAMVIGDVVGHDLIAAAAMAQTRNMLRALLYDRRTGPGAVLARLDRTLHAVTENPVTTACLARVEPSRDGAPWTLHWSTAGHPPPLVLTPGGETRYLSGEPGLPLGVDLRLPRPDHTDRVAPGSTLVLFTDGLVEHRDHPVDHGLAALARTAAAHAAEPLDDLVRVLADEHPGDGHDDMAVLAIRLP</sequence>
<evidence type="ECO:0000259" key="4">
    <source>
        <dbReference type="SMART" id="SM00331"/>
    </source>
</evidence>
<gene>
    <name evidence="5" type="ORF">HCK00_06310</name>
</gene>
<dbReference type="EMBL" id="JAATEN010000004">
    <property type="protein sequence ID" value="NJQ00159.1"/>
    <property type="molecule type" value="Genomic_DNA"/>
</dbReference>
<dbReference type="InterPro" id="IPR029016">
    <property type="entry name" value="GAF-like_dom_sf"/>
</dbReference>
<dbReference type="RefSeq" id="WP_168100788.1">
    <property type="nucleotide sequence ID" value="NZ_JAATEN010000004.1"/>
</dbReference>
<proteinExistence type="predicted"/>
<dbReference type="PANTHER" id="PTHR43156:SF2">
    <property type="entry name" value="STAGE II SPORULATION PROTEIN E"/>
    <property type="match status" value="1"/>
</dbReference>
<feature type="domain" description="GAF" evidence="3">
    <location>
        <begin position="50"/>
        <end position="200"/>
    </location>
</feature>
<comment type="caution">
    <text evidence="5">The sequence shown here is derived from an EMBL/GenBank/DDBJ whole genome shotgun (WGS) entry which is preliminary data.</text>
</comment>
<dbReference type="Pfam" id="PF13185">
    <property type="entry name" value="GAF_2"/>
    <property type="match status" value="1"/>
</dbReference>
<dbReference type="Pfam" id="PF07228">
    <property type="entry name" value="SpoIIE"/>
    <property type="match status" value="1"/>
</dbReference>
<dbReference type="SMART" id="SM00331">
    <property type="entry name" value="PP2C_SIG"/>
    <property type="match status" value="1"/>
</dbReference>
<protein>
    <submittedName>
        <fullName evidence="5">SpoIIE family protein phosphatase</fullName>
    </submittedName>
</protein>
<dbReference type="InterPro" id="IPR003018">
    <property type="entry name" value="GAF"/>
</dbReference>
<evidence type="ECO:0000313" key="6">
    <source>
        <dbReference type="Proteomes" id="UP000695264"/>
    </source>
</evidence>
<dbReference type="Gene3D" id="3.30.450.40">
    <property type="match status" value="1"/>
</dbReference>
<dbReference type="Proteomes" id="UP000695264">
    <property type="component" value="Unassembled WGS sequence"/>
</dbReference>
<accession>A0ABX1BXX3</accession>
<dbReference type="InterPro" id="IPR036457">
    <property type="entry name" value="PPM-type-like_dom_sf"/>
</dbReference>
<dbReference type="InterPro" id="IPR001932">
    <property type="entry name" value="PPM-type_phosphatase-like_dom"/>
</dbReference>